<accession>A0A5K7YVV5</accession>
<organism evidence="1 2">
    <name type="scientific">Desulfosarcina alkanivorans</name>
    <dbReference type="NCBI Taxonomy" id="571177"/>
    <lineage>
        <taxon>Bacteria</taxon>
        <taxon>Pseudomonadati</taxon>
        <taxon>Thermodesulfobacteriota</taxon>
        <taxon>Desulfobacteria</taxon>
        <taxon>Desulfobacterales</taxon>
        <taxon>Desulfosarcinaceae</taxon>
        <taxon>Desulfosarcina</taxon>
    </lineage>
</organism>
<dbReference type="KEGG" id="dalk:DSCA_63900"/>
<reference evidence="1 2" key="1">
    <citation type="submission" date="2019-11" db="EMBL/GenBank/DDBJ databases">
        <title>Comparative genomics of hydrocarbon-degrading Desulfosarcina strains.</title>
        <authorList>
            <person name="Watanabe M."/>
            <person name="Kojima H."/>
            <person name="Fukui M."/>
        </authorList>
    </citation>
    <scope>NUCLEOTIDE SEQUENCE [LARGE SCALE GENOMIC DNA]</scope>
    <source>
        <strain evidence="1 2">PL12</strain>
    </source>
</reference>
<name>A0A5K7YVV5_9BACT</name>
<keyword evidence="2" id="KW-1185">Reference proteome</keyword>
<evidence type="ECO:0000313" key="1">
    <source>
        <dbReference type="EMBL" id="BBO72460.1"/>
    </source>
</evidence>
<dbReference type="AlphaFoldDB" id="A0A5K7YVV5"/>
<proteinExistence type="predicted"/>
<sequence length="73" mass="7968">MRVKYGNIDGVALRGAPVMCFNGPAARMARLRDIRTSSGSRRVVMMEIGFPLPARMAIGARCQCVANAIRCVR</sequence>
<dbReference type="Proteomes" id="UP000427906">
    <property type="component" value="Chromosome"/>
</dbReference>
<gene>
    <name evidence="1" type="ORF">DSCA_63900</name>
</gene>
<evidence type="ECO:0000313" key="2">
    <source>
        <dbReference type="Proteomes" id="UP000427906"/>
    </source>
</evidence>
<protein>
    <submittedName>
        <fullName evidence="1">Uncharacterized protein</fullName>
    </submittedName>
</protein>
<dbReference type="EMBL" id="AP021874">
    <property type="protein sequence ID" value="BBO72460.1"/>
    <property type="molecule type" value="Genomic_DNA"/>
</dbReference>